<evidence type="ECO:0000256" key="1">
    <source>
        <dbReference type="ARBA" id="ARBA00022478"/>
    </source>
</evidence>
<reference evidence="6" key="1">
    <citation type="submission" date="2021-02" db="EMBL/GenBank/DDBJ databases">
        <authorList>
            <person name="Dougan E. K."/>
            <person name="Rhodes N."/>
            <person name="Thang M."/>
            <person name="Chan C."/>
        </authorList>
    </citation>
    <scope>NUCLEOTIDE SEQUENCE</scope>
</reference>
<dbReference type="CDD" id="cd07032">
    <property type="entry name" value="RNAP_I_II_AC40"/>
    <property type="match status" value="1"/>
</dbReference>
<comment type="caution">
    <text evidence="6">The sequence shown here is derived from an EMBL/GenBank/DDBJ whole genome shotgun (WGS) entry which is preliminary data.</text>
</comment>
<dbReference type="GO" id="GO:0005666">
    <property type="term" value="C:RNA polymerase III complex"/>
    <property type="evidence" value="ECO:0007669"/>
    <property type="project" value="TreeGrafter"/>
</dbReference>
<dbReference type="Pfam" id="PF01193">
    <property type="entry name" value="RNA_pol_L"/>
    <property type="match status" value="1"/>
</dbReference>
<evidence type="ECO:0000313" key="7">
    <source>
        <dbReference type="Proteomes" id="UP000626109"/>
    </source>
</evidence>
<evidence type="ECO:0000313" key="6">
    <source>
        <dbReference type="EMBL" id="CAE8630275.1"/>
    </source>
</evidence>
<dbReference type="GO" id="GO:0046983">
    <property type="term" value="F:protein dimerization activity"/>
    <property type="evidence" value="ECO:0007669"/>
    <property type="project" value="InterPro"/>
</dbReference>
<dbReference type="SUPFAM" id="SSF55257">
    <property type="entry name" value="RBP11-like subunits of RNA polymerase"/>
    <property type="match status" value="1"/>
</dbReference>
<evidence type="ECO:0000256" key="4">
    <source>
        <dbReference type="SAM" id="MobiDB-lite"/>
    </source>
</evidence>
<dbReference type="InterPro" id="IPR011262">
    <property type="entry name" value="DNA-dir_RNA_pol_insert"/>
</dbReference>
<dbReference type="EMBL" id="CAJNNW010000679">
    <property type="protein sequence ID" value="CAE8630275.1"/>
    <property type="molecule type" value="Genomic_DNA"/>
</dbReference>
<organism evidence="6 7">
    <name type="scientific">Polarella glacialis</name>
    <name type="common">Dinoflagellate</name>
    <dbReference type="NCBI Taxonomy" id="89957"/>
    <lineage>
        <taxon>Eukaryota</taxon>
        <taxon>Sar</taxon>
        <taxon>Alveolata</taxon>
        <taxon>Dinophyceae</taxon>
        <taxon>Suessiales</taxon>
        <taxon>Suessiaceae</taxon>
        <taxon>Polarella</taxon>
    </lineage>
</organism>
<dbReference type="InterPro" id="IPR036643">
    <property type="entry name" value="RNApol_insert_sf"/>
</dbReference>
<dbReference type="GO" id="GO:0006351">
    <property type="term" value="P:DNA-templated transcription"/>
    <property type="evidence" value="ECO:0007669"/>
    <property type="project" value="InterPro"/>
</dbReference>
<dbReference type="PANTHER" id="PTHR11800:SF13">
    <property type="entry name" value="DNA-DIRECTED RNA POLYMERASES I AND III SUBUNIT RPAC1"/>
    <property type="match status" value="1"/>
</dbReference>
<gene>
    <name evidence="6" type="ORF">PGLA2088_LOCUS939</name>
</gene>
<comment type="similarity">
    <text evidence="3">Belongs to the archaeal Rpo3/eukaryotic RPB3 RNA polymerase subunit family.</text>
</comment>
<feature type="compositionally biased region" description="Low complexity" evidence="4">
    <location>
        <begin position="1"/>
        <end position="12"/>
    </location>
</feature>
<dbReference type="Proteomes" id="UP000626109">
    <property type="component" value="Unassembled WGS sequence"/>
</dbReference>
<keyword evidence="1" id="KW-0240">DNA-directed RNA polymerase</keyword>
<dbReference type="GO" id="GO:0005736">
    <property type="term" value="C:RNA polymerase I complex"/>
    <property type="evidence" value="ECO:0007669"/>
    <property type="project" value="TreeGrafter"/>
</dbReference>
<evidence type="ECO:0000256" key="3">
    <source>
        <dbReference type="ARBA" id="ARBA00025804"/>
    </source>
</evidence>
<dbReference type="Gene3D" id="3.30.1360.10">
    <property type="entry name" value="RNA polymerase, RBP11-like subunit"/>
    <property type="match status" value="1"/>
</dbReference>
<feature type="domain" description="DNA-directed RNA polymerase RpoA/D/Rpb3-type" evidence="5">
    <location>
        <begin position="79"/>
        <end position="347"/>
    </location>
</feature>
<dbReference type="InterPro" id="IPR022842">
    <property type="entry name" value="RNAP_Rpo3/Rpb3/RPAC1"/>
</dbReference>
<dbReference type="InterPro" id="IPR011263">
    <property type="entry name" value="DNA-dir_RNA_pol_RpoA/D/Rpb3"/>
</dbReference>
<feature type="region of interest" description="Disordered" evidence="4">
    <location>
        <begin position="1"/>
        <end position="28"/>
    </location>
</feature>
<proteinExistence type="inferred from homology"/>
<evidence type="ECO:0000256" key="2">
    <source>
        <dbReference type="ARBA" id="ARBA00023163"/>
    </source>
</evidence>
<dbReference type="Gene3D" id="2.170.120.12">
    <property type="entry name" value="DNA-directed RNA polymerase, insert domain"/>
    <property type="match status" value="1"/>
</dbReference>
<dbReference type="GO" id="GO:0003899">
    <property type="term" value="F:DNA-directed RNA polymerase activity"/>
    <property type="evidence" value="ECO:0007669"/>
    <property type="project" value="InterPro"/>
</dbReference>
<dbReference type="AlphaFoldDB" id="A0A813GYD3"/>
<sequence length="367" mass="40866">GYPASAGAASSRPPKENAASGRRAKEEQEVLRLTTEGPANVDTKDFCGAFAALDIDNSWDTAEFKSGFSINITKFTDVLVEFDMLGIDPPLANAFRRILIAEVPTVAISRVTVYQNTGVVHDENLAHRLGLVPIKFEPDLLEWKPSDADFTDQDSVMFTLQAKCEHGSDKISVYSKDLCWKPLSEEQAKALKDNPPRPVEDDILLAKLAPGQEIECECYCEKGIGKEHAKWSPVCTATYRLLPDIRFQKDIVGDDAKALKKCCPMGVFDIEDVAGVGERAVVAHPRKCTTCRECLESFPAEEKGLQLGKRKNYYLFSIESVGQIPATDLFERALQKLKDKILTAKTVLAHRREEMKRPPEQDEDEDM</sequence>
<evidence type="ECO:0000259" key="5">
    <source>
        <dbReference type="SMART" id="SM00662"/>
    </source>
</evidence>
<dbReference type="SMART" id="SM00662">
    <property type="entry name" value="RPOLD"/>
    <property type="match status" value="1"/>
</dbReference>
<dbReference type="SUPFAM" id="SSF56553">
    <property type="entry name" value="Insert subdomain of RNA polymerase alpha subunit"/>
    <property type="match status" value="1"/>
</dbReference>
<dbReference type="NCBIfam" id="NF001988">
    <property type="entry name" value="PRK00783.1"/>
    <property type="match status" value="1"/>
</dbReference>
<name>A0A813GYD3_POLGL</name>
<protein>
    <recommendedName>
        <fullName evidence="5">DNA-directed RNA polymerase RpoA/D/Rpb3-type domain-containing protein</fullName>
    </recommendedName>
</protein>
<dbReference type="PANTHER" id="PTHR11800">
    <property type="entry name" value="DNA-DIRECTED RNA POLYMERASE"/>
    <property type="match status" value="1"/>
</dbReference>
<dbReference type="InterPro" id="IPR036603">
    <property type="entry name" value="RBP11-like"/>
</dbReference>
<dbReference type="InterPro" id="IPR050518">
    <property type="entry name" value="Rpo3/RPB3_RNA_Pol_subunit"/>
</dbReference>
<dbReference type="InterPro" id="IPR033901">
    <property type="entry name" value="RNAPI/III_AC40"/>
</dbReference>
<accession>A0A813GYD3</accession>
<dbReference type="HAMAP" id="MF_00320">
    <property type="entry name" value="RNApol_arch_Rpo3"/>
    <property type="match status" value="1"/>
</dbReference>
<feature type="non-terminal residue" evidence="6">
    <location>
        <position position="1"/>
    </location>
</feature>
<keyword evidence="2" id="KW-0804">Transcription</keyword>
<dbReference type="Pfam" id="PF01000">
    <property type="entry name" value="RNA_pol_A_bac"/>
    <property type="match status" value="1"/>
</dbReference>